<accession>A0A7Z0C573</accession>
<dbReference type="GO" id="GO:0005886">
    <property type="term" value="C:plasma membrane"/>
    <property type="evidence" value="ECO:0007669"/>
    <property type="project" value="TreeGrafter"/>
</dbReference>
<keyword evidence="5" id="KW-1185">Reference proteome</keyword>
<reference evidence="4 5" key="1">
    <citation type="submission" date="2020-07" db="EMBL/GenBank/DDBJ databases">
        <title>Sequencing the genomes of 1000 actinobacteria strains.</title>
        <authorList>
            <person name="Klenk H.-P."/>
        </authorList>
    </citation>
    <scope>NUCLEOTIDE SEQUENCE [LARGE SCALE GENOMIC DNA]</scope>
    <source>
        <strain evidence="4 5">DSM 18248</strain>
    </source>
</reference>
<dbReference type="PANTHER" id="PTHR37313:SF4">
    <property type="entry name" value="CONSERVED MEMBRANE PROTEIN-RELATED"/>
    <property type="match status" value="1"/>
</dbReference>
<dbReference type="Gene3D" id="3.30.70.1880">
    <property type="entry name" value="Protein of unknown function DUF881"/>
    <property type="match status" value="1"/>
</dbReference>
<organism evidence="4 5">
    <name type="scientific">Nocardioides marinus</name>
    <dbReference type="NCBI Taxonomy" id="374514"/>
    <lineage>
        <taxon>Bacteria</taxon>
        <taxon>Bacillati</taxon>
        <taxon>Actinomycetota</taxon>
        <taxon>Actinomycetes</taxon>
        <taxon>Propionibacteriales</taxon>
        <taxon>Nocardioidaceae</taxon>
        <taxon>Nocardioides</taxon>
    </lineage>
</organism>
<protein>
    <submittedName>
        <fullName evidence="4">Uncharacterized protein YlxW (UPF0749 family)</fullName>
    </submittedName>
</protein>
<dbReference type="Proteomes" id="UP000537326">
    <property type="component" value="Unassembled WGS sequence"/>
</dbReference>
<keyword evidence="2" id="KW-0175">Coiled coil</keyword>
<dbReference type="EMBL" id="JACBZI010000001">
    <property type="protein sequence ID" value="NYI12067.1"/>
    <property type="molecule type" value="Genomic_DNA"/>
</dbReference>
<proteinExistence type="inferred from homology"/>
<comment type="similarity">
    <text evidence="1">Belongs to the UPF0749 family.</text>
</comment>
<evidence type="ECO:0000313" key="5">
    <source>
        <dbReference type="Proteomes" id="UP000537326"/>
    </source>
</evidence>
<dbReference type="RefSeq" id="WP_343045748.1">
    <property type="nucleotide sequence ID" value="NZ_BAAAPP010000001.1"/>
</dbReference>
<gene>
    <name evidence="4" type="ORF">BKA05_003582</name>
</gene>
<dbReference type="AlphaFoldDB" id="A0A7Z0C573"/>
<sequence>MSTGSHARPPAGHEAPRPSRRARAQQVLALARRRVRTRRRTTGGAWRVGTPVVVLLSGSLFAVSAVNSEGTDLRAGRYTDLASLVQAEADSYEELRARVAELTTQVTDLSAQVGSRDVKRVQQRIEELRDPAGLTPREGEGLRITLSDSPLEADDTDQPTKWLIVHQQDIQAVVNAMWRGGASAVTVQGQRIVSTTGIKCEANSVTLQGVPYPAPYVIEAVGDPTALAASVDADPYLQFYRSQAIQEDIQIGWDMVEDEVDAPAYDGLLDLSYAEPLEPTV</sequence>
<evidence type="ECO:0000313" key="4">
    <source>
        <dbReference type="EMBL" id="NYI12067.1"/>
    </source>
</evidence>
<comment type="caution">
    <text evidence="4">The sequence shown here is derived from an EMBL/GenBank/DDBJ whole genome shotgun (WGS) entry which is preliminary data.</text>
</comment>
<dbReference type="InterPro" id="IPR010273">
    <property type="entry name" value="DUF881"/>
</dbReference>
<name>A0A7Z0C573_9ACTN</name>
<dbReference type="Pfam" id="PF05949">
    <property type="entry name" value="DUF881"/>
    <property type="match status" value="1"/>
</dbReference>
<evidence type="ECO:0000256" key="2">
    <source>
        <dbReference type="SAM" id="Coils"/>
    </source>
</evidence>
<evidence type="ECO:0000256" key="3">
    <source>
        <dbReference type="SAM" id="MobiDB-lite"/>
    </source>
</evidence>
<evidence type="ECO:0000256" key="1">
    <source>
        <dbReference type="ARBA" id="ARBA00009108"/>
    </source>
</evidence>
<dbReference type="PANTHER" id="PTHR37313">
    <property type="entry name" value="UPF0749 PROTEIN RV1825"/>
    <property type="match status" value="1"/>
</dbReference>
<feature type="coiled-coil region" evidence="2">
    <location>
        <begin position="85"/>
        <end position="112"/>
    </location>
</feature>
<feature type="region of interest" description="Disordered" evidence="3">
    <location>
        <begin position="1"/>
        <end position="23"/>
    </location>
</feature>